<name>A0A2A9N733_9AGAR</name>
<dbReference type="EMBL" id="KZ302302">
    <property type="protein sequence ID" value="PFH45729.1"/>
    <property type="molecule type" value="Genomic_DNA"/>
</dbReference>
<keyword evidence="2" id="KW-1185">Reference proteome</keyword>
<reference evidence="1 2" key="1">
    <citation type="submission" date="2014-02" db="EMBL/GenBank/DDBJ databases">
        <title>Transposable element dynamics among asymbiotic and ectomycorrhizal Amanita fungi.</title>
        <authorList>
            <consortium name="DOE Joint Genome Institute"/>
            <person name="Hess J."/>
            <person name="Skrede I."/>
            <person name="Wolfe B."/>
            <person name="LaButti K."/>
            <person name="Ohm R.A."/>
            <person name="Grigoriev I.V."/>
            <person name="Pringle A."/>
        </authorList>
    </citation>
    <scope>NUCLEOTIDE SEQUENCE [LARGE SCALE GENOMIC DNA]</scope>
    <source>
        <strain evidence="1 2">SKay4041</strain>
    </source>
</reference>
<accession>A0A2A9N733</accession>
<dbReference type="Proteomes" id="UP000242287">
    <property type="component" value="Unassembled WGS sequence"/>
</dbReference>
<dbReference type="OrthoDB" id="2742726at2759"/>
<gene>
    <name evidence="1" type="ORF">AMATHDRAFT_51508</name>
</gene>
<evidence type="ECO:0000313" key="2">
    <source>
        <dbReference type="Proteomes" id="UP000242287"/>
    </source>
</evidence>
<sequence>MSSTLLSQPTHIGMQSSATLDHACVSPSGILEAAISSPHLFIPYTDHRIICLTLLLLSPSGKNAIELSCFNPFFPPHPYYPIGKDKYHFQLFSEQIAASISNYSSVYDIMVSDDYSFQLIYELFSSQLQKVADENFKFRSADKPKTRKITNSTISLICRENRVINHIISALRQQLPIPPSCQLSFRQLQWTFLHDSFHTTSFLAYLCLIRRSLNKLCFREQEAKLNHQSQSHETQAFNAVLKGASSTWLYPISYITPPRALSHPSQGILTDPDQIKTATVDYFTQLYARTPHESVTNKPWLNTPAIHQIRQTVTNDPFLWPKELTLSDLHFLLC</sequence>
<evidence type="ECO:0000313" key="1">
    <source>
        <dbReference type="EMBL" id="PFH45729.1"/>
    </source>
</evidence>
<protein>
    <submittedName>
        <fullName evidence="1">Uncharacterized protein</fullName>
    </submittedName>
</protein>
<organism evidence="1 2">
    <name type="scientific">Amanita thiersii Skay4041</name>
    <dbReference type="NCBI Taxonomy" id="703135"/>
    <lineage>
        <taxon>Eukaryota</taxon>
        <taxon>Fungi</taxon>
        <taxon>Dikarya</taxon>
        <taxon>Basidiomycota</taxon>
        <taxon>Agaricomycotina</taxon>
        <taxon>Agaricomycetes</taxon>
        <taxon>Agaricomycetidae</taxon>
        <taxon>Agaricales</taxon>
        <taxon>Pluteineae</taxon>
        <taxon>Amanitaceae</taxon>
        <taxon>Amanita</taxon>
    </lineage>
</organism>
<proteinExistence type="predicted"/>
<dbReference type="AlphaFoldDB" id="A0A2A9N733"/>